<dbReference type="FunFam" id="3.40.50.300:FF:001075">
    <property type="entry name" value="ATP dependent RNA helicase, putative"/>
    <property type="match status" value="1"/>
</dbReference>
<comment type="catalytic activity">
    <reaction evidence="7">
        <text>ATP + H2O = ADP + phosphate + H(+)</text>
        <dbReference type="Rhea" id="RHEA:13065"/>
        <dbReference type="ChEBI" id="CHEBI:15377"/>
        <dbReference type="ChEBI" id="CHEBI:15378"/>
        <dbReference type="ChEBI" id="CHEBI:30616"/>
        <dbReference type="ChEBI" id="CHEBI:43474"/>
        <dbReference type="ChEBI" id="CHEBI:456216"/>
        <dbReference type="EC" id="3.6.4.13"/>
    </reaction>
</comment>
<accession>A0A8K0WFJ7</accession>
<feature type="domain" description="Helicase ATP-binding" evidence="8">
    <location>
        <begin position="31"/>
        <end position="195"/>
    </location>
</feature>
<dbReference type="InterPro" id="IPR001650">
    <property type="entry name" value="Helicase_C-like"/>
</dbReference>
<dbReference type="InterPro" id="IPR011709">
    <property type="entry name" value="DEAD-box_helicase_OB_fold"/>
</dbReference>
<dbReference type="GO" id="GO:0071013">
    <property type="term" value="C:catalytic step 2 spliceosome"/>
    <property type="evidence" value="ECO:0007669"/>
    <property type="project" value="TreeGrafter"/>
</dbReference>
<dbReference type="FunFam" id="3.40.50.300:FF:000007">
    <property type="entry name" value="Pre-mRNA-splicing factor ATP-dependent RNA helicase"/>
    <property type="match status" value="1"/>
</dbReference>
<evidence type="ECO:0000256" key="4">
    <source>
        <dbReference type="ARBA" id="ARBA00022801"/>
    </source>
</evidence>
<name>A0A8K0WFJ7_9HYPO</name>
<dbReference type="Pfam" id="PF21010">
    <property type="entry name" value="HA2_C"/>
    <property type="match status" value="1"/>
</dbReference>
<dbReference type="InterPro" id="IPR048333">
    <property type="entry name" value="HA2_WH"/>
</dbReference>
<keyword evidence="5" id="KW-0067">ATP-binding</keyword>
<proteinExistence type="predicted"/>
<dbReference type="Pfam" id="PF07717">
    <property type="entry name" value="OB_NTP_bind"/>
    <property type="match status" value="1"/>
</dbReference>
<evidence type="ECO:0000313" key="10">
    <source>
        <dbReference type="EMBL" id="KAH7257658.1"/>
    </source>
</evidence>
<reference evidence="10" key="1">
    <citation type="journal article" date="2021" name="Nat. Commun.">
        <title>Genetic determinants of endophytism in the Arabidopsis root mycobiome.</title>
        <authorList>
            <person name="Mesny F."/>
            <person name="Miyauchi S."/>
            <person name="Thiergart T."/>
            <person name="Pickel B."/>
            <person name="Atanasova L."/>
            <person name="Karlsson M."/>
            <person name="Huettel B."/>
            <person name="Barry K.W."/>
            <person name="Haridas S."/>
            <person name="Chen C."/>
            <person name="Bauer D."/>
            <person name="Andreopoulos W."/>
            <person name="Pangilinan J."/>
            <person name="LaButti K."/>
            <person name="Riley R."/>
            <person name="Lipzen A."/>
            <person name="Clum A."/>
            <person name="Drula E."/>
            <person name="Henrissat B."/>
            <person name="Kohler A."/>
            <person name="Grigoriev I.V."/>
            <person name="Martin F.M."/>
            <person name="Hacquard S."/>
        </authorList>
    </citation>
    <scope>NUCLEOTIDE SEQUENCE</scope>
    <source>
        <strain evidence="10">MPI-SDFR-AT-0068</strain>
    </source>
</reference>
<dbReference type="Proteomes" id="UP000813427">
    <property type="component" value="Unassembled WGS sequence"/>
</dbReference>
<evidence type="ECO:0000256" key="6">
    <source>
        <dbReference type="ARBA" id="ARBA00023187"/>
    </source>
</evidence>
<dbReference type="Pfam" id="PF00271">
    <property type="entry name" value="Helicase_C"/>
    <property type="match status" value="1"/>
</dbReference>
<keyword evidence="11" id="KW-1185">Reference proteome</keyword>
<dbReference type="InterPro" id="IPR014001">
    <property type="entry name" value="Helicase_ATP-bd"/>
</dbReference>
<dbReference type="GO" id="GO:0003724">
    <property type="term" value="F:RNA helicase activity"/>
    <property type="evidence" value="ECO:0007669"/>
    <property type="project" value="UniProtKB-EC"/>
</dbReference>
<dbReference type="Pfam" id="PF04408">
    <property type="entry name" value="WHD_HA2"/>
    <property type="match status" value="1"/>
</dbReference>
<dbReference type="GO" id="GO:0008380">
    <property type="term" value="P:RNA splicing"/>
    <property type="evidence" value="ECO:0007669"/>
    <property type="project" value="UniProtKB-KW"/>
</dbReference>
<dbReference type="CDD" id="cd18791">
    <property type="entry name" value="SF2_C_RHA"/>
    <property type="match status" value="1"/>
</dbReference>
<dbReference type="SMART" id="SM00490">
    <property type="entry name" value="HELICc"/>
    <property type="match status" value="1"/>
</dbReference>
<dbReference type="FunFam" id="1.20.120.1080:FF:000020">
    <property type="entry name" value="ATP dependent RNA helicase, putative"/>
    <property type="match status" value="1"/>
</dbReference>
<dbReference type="PANTHER" id="PTHR18934:SF136">
    <property type="entry name" value="ATP-DEPENDENT RNA HELICASE DHX35-RELATED"/>
    <property type="match status" value="1"/>
</dbReference>
<dbReference type="Gene3D" id="3.40.50.300">
    <property type="entry name" value="P-loop containing nucleotide triphosphate hydrolases"/>
    <property type="match status" value="2"/>
</dbReference>
<dbReference type="InterPro" id="IPR027417">
    <property type="entry name" value="P-loop_NTPase"/>
</dbReference>
<dbReference type="PANTHER" id="PTHR18934">
    <property type="entry name" value="ATP-DEPENDENT RNA HELICASE"/>
    <property type="match status" value="1"/>
</dbReference>
<evidence type="ECO:0000256" key="2">
    <source>
        <dbReference type="ARBA" id="ARBA00022664"/>
    </source>
</evidence>
<evidence type="ECO:0000256" key="3">
    <source>
        <dbReference type="ARBA" id="ARBA00022741"/>
    </source>
</evidence>
<dbReference type="EC" id="3.6.4.13" evidence="1"/>
<evidence type="ECO:0000259" key="8">
    <source>
        <dbReference type="PROSITE" id="PS51192"/>
    </source>
</evidence>
<dbReference type="AlphaFoldDB" id="A0A8K0WFJ7"/>
<dbReference type="GO" id="GO:0016787">
    <property type="term" value="F:hydrolase activity"/>
    <property type="evidence" value="ECO:0007669"/>
    <property type="project" value="UniProtKB-KW"/>
</dbReference>
<dbReference type="GO" id="GO:0003723">
    <property type="term" value="F:RNA binding"/>
    <property type="evidence" value="ECO:0007669"/>
    <property type="project" value="TreeGrafter"/>
</dbReference>
<dbReference type="OrthoDB" id="10253254at2759"/>
<dbReference type="InterPro" id="IPR007502">
    <property type="entry name" value="Helicase-assoc_dom"/>
</dbReference>
<comment type="caution">
    <text evidence="10">The sequence shown here is derived from an EMBL/GenBank/DDBJ whole genome shotgun (WGS) entry which is preliminary data.</text>
</comment>
<keyword evidence="2" id="KW-0507">mRNA processing</keyword>
<dbReference type="EMBL" id="JAGPXF010000002">
    <property type="protein sequence ID" value="KAH7257658.1"/>
    <property type="molecule type" value="Genomic_DNA"/>
</dbReference>
<protein>
    <recommendedName>
        <fullName evidence="1">RNA helicase</fullName>
        <ecNumber evidence="1">3.6.4.13</ecNumber>
    </recommendedName>
</protein>
<dbReference type="GO" id="GO:0006397">
    <property type="term" value="P:mRNA processing"/>
    <property type="evidence" value="ECO:0007669"/>
    <property type="project" value="UniProtKB-KW"/>
</dbReference>
<organism evidence="10 11">
    <name type="scientific">Fusarium tricinctum</name>
    <dbReference type="NCBI Taxonomy" id="61284"/>
    <lineage>
        <taxon>Eukaryota</taxon>
        <taxon>Fungi</taxon>
        <taxon>Dikarya</taxon>
        <taxon>Ascomycota</taxon>
        <taxon>Pezizomycotina</taxon>
        <taxon>Sordariomycetes</taxon>
        <taxon>Hypocreomycetidae</taxon>
        <taxon>Hypocreales</taxon>
        <taxon>Nectriaceae</taxon>
        <taxon>Fusarium</taxon>
        <taxon>Fusarium tricinctum species complex</taxon>
    </lineage>
</organism>
<dbReference type="PROSITE" id="PS51194">
    <property type="entry name" value="HELICASE_CTER"/>
    <property type="match status" value="1"/>
</dbReference>
<dbReference type="InterPro" id="IPR002464">
    <property type="entry name" value="DNA/RNA_helicase_DEAH_CS"/>
</dbReference>
<keyword evidence="4 10" id="KW-0378">Hydrolase</keyword>
<dbReference type="Gene3D" id="1.20.120.1080">
    <property type="match status" value="1"/>
</dbReference>
<evidence type="ECO:0000256" key="1">
    <source>
        <dbReference type="ARBA" id="ARBA00012552"/>
    </source>
</evidence>
<evidence type="ECO:0000313" key="11">
    <source>
        <dbReference type="Proteomes" id="UP000813427"/>
    </source>
</evidence>
<keyword evidence="6" id="KW-0508">mRNA splicing</keyword>
<dbReference type="PROSITE" id="PS51192">
    <property type="entry name" value="HELICASE_ATP_BIND_1"/>
    <property type="match status" value="1"/>
</dbReference>
<evidence type="ECO:0000256" key="5">
    <source>
        <dbReference type="ARBA" id="ARBA00022840"/>
    </source>
</evidence>
<evidence type="ECO:0000256" key="7">
    <source>
        <dbReference type="ARBA" id="ARBA00047984"/>
    </source>
</evidence>
<sequence>MADLDLDASFIPALHKPAALLPIAKHRDSLLYVIEKHPVTIVIGQTGSGKTTQIPQFLEQAGWCSKGKIIGVTQPRRVAATTVAVRVAEEIGCELGKEVGYSIRFEDVTSASTRIKFLTDGLLIREALVDPLLTRYSVIMVDEAHERSISTDVLLGLLKKIIRKRPELRIIISSATLQAKEFLEFFTRSSDDQVKDKQDKKDEIGAIVSLEGRTYPIDILYLESPAENYVEKAIDVVFDIHTQEGEGDILVFLTGREEIDVAIQAVSERLMDLNPKYGSLMPLPLYAGLSTEQQMYVFDKPSEGTRKVVFSTNIAEASVTIDGIVFVVDSGFVKLRAYDPRTGIESLTATPVSKAAASQRAGRAGRTKPGKCFRLYTEQSYQSLQNANIPELQRSNLAPVILQLKALGIDNIVRFNFLSPPPSELMAKALELLYALGALDEYAKLTRPLGSRMAELAVEPMMAKTLLAAPSFGCLSEMLTIAAMTSLGGSVWFSHEGERKKMETSRRKFAVDEGDHLTLLNAYQAFVTKGRKEAKFCHENHLNFKSMSRAVSIRAQLKRYLERFNINVDETLAGPVSSEDNVKKAEQIRRCLTSGYFAHAARMQPDGTFRNVEGNMVLHAHPSSLMFNRKADWVIFHEAMETGSKIFIREVTKIEKGWLLEYAPEFYKITTDRRG</sequence>
<gene>
    <name evidence="10" type="ORF">BKA59DRAFT_117710</name>
</gene>
<keyword evidence="3" id="KW-0547">Nucleotide-binding</keyword>
<dbReference type="GO" id="GO:0005524">
    <property type="term" value="F:ATP binding"/>
    <property type="evidence" value="ECO:0007669"/>
    <property type="project" value="UniProtKB-KW"/>
</dbReference>
<dbReference type="SMART" id="SM00847">
    <property type="entry name" value="HA2"/>
    <property type="match status" value="1"/>
</dbReference>
<feature type="domain" description="Helicase C-terminal" evidence="9">
    <location>
        <begin position="232"/>
        <end position="408"/>
    </location>
</feature>
<dbReference type="SMART" id="SM00487">
    <property type="entry name" value="DEXDc"/>
    <property type="match status" value="1"/>
</dbReference>
<evidence type="ECO:0000259" key="9">
    <source>
        <dbReference type="PROSITE" id="PS51194"/>
    </source>
</evidence>
<dbReference type="PROSITE" id="PS00690">
    <property type="entry name" value="DEAH_ATP_HELICASE"/>
    <property type="match status" value="1"/>
</dbReference>
<dbReference type="SUPFAM" id="SSF52540">
    <property type="entry name" value="P-loop containing nucleoside triphosphate hydrolases"/>
    <property type="match status" value="1"/>
</dbReference>